<organism evidence="1 2">
    <name type="scientific">Orbilia ellipsospora</name>
    <dbReference type="NCBI Taxonomy" id="2528407"/>
    <lineage>
        <taxon>Eukaryota</taxon>
        <taxon>Fungi</taxon>
        <taxon>Dikarya</taxon>
        <taxon>Ascomycota</taxon>
        <taxon>Pezizomycotina</taxon>
        <taxon>Orbiliomycetes</taxon>
        <taxon>Orbiliales</taxon>
        <taxon>Orbiliaceae</taxon>
        <taxon>Orbilia</taxon>
    </lineage>
</organism>
<keyword evidence="2" id="KW-1185">Reference proteome</keyword>
<dbReference type="Gene3D" id="1.10.600.10">
    <property type="entry name" value="Farnesyl Diphosphate Synthase"/>
    <property type="match status" value="1"/>
</dbReference>
<evidence type="ECO:0000313" key="2">
    <source>
        <dbReference type="Proteomes" id="UP001365542"/>
    </source>
</evidence>
<name>A0AAV9WS49_9PEZI</name>
<evidence type="ECO:0000313" key="1">
    <source>
        <dbReference type="EMBL" id="KAK6524083.1"/>
    </source>
</evidence>
<gene>
    <name evidence="1" type="primary">GGPS1_2</name>
    <name evidence="1" type="ORF">TWF694_005746</name>
</gene>
<dbReference type="SUPFAM" id="SSF48576">
    <property type="entry name" value="Terpenoid synthases"/>
    <property type="match status" value="1"/>
</dbReference>
<dbReference type="AlphaFoldDB" id="A0AAV9WS49"/>
<comment type="caution">
    <text evidence="1">The sequence shown here is derived from an EMBL/GenBank/DDBJ whole genome shotgun (WGS) entry which is preliminary data.</text>
</comment>
<accession>A0AAV9WS49</accession>
<reference evidence="1 2" key="1">
    <citation type="submission" date="2019-10" db="EMBL/GenBank/DDBJ databases">
        <authorList>
            <person name="Palmer J.M."/>
        </authorList>
    </citation>
    <scope>NUCLEOTIDE SEQUENCE [LARGE SCALE GENOMIC DNA]</scope>
    <source>
        <strain evidence="1 2">TWF694</strain>
    </source>
</reference>
<dbReference type="InterPro" id="IPR008949">
    <property type="entry name" value="Isoprenoid_synthase_dom_sf"/>
</dbReference>
<dbReference type="Proteomes" id="UP001365542">
    <property type="component" value="Unassembled WGS sequence"/>
</dbReference>
<dbReference type="EMBL" id="JAVHJO010000018">
    <property type="protein sequence ID" value="KAK6524083.1"/>
    <property type="molecule type" value="Genomic_DNA"/>
</dbReference>
<sequence>MFINMLSCDESAITYVQSYDDWISKTKNCKDLKEFNFTNLDEYLNERLVTTGSEACIMMILYCYNITLSDDQIHYFQPLAQIAHKLGDLVNDIVSAEKEWITHITHGAPGTPITAIFLIMRWSNVSFGEAKEIVKRKCLELEQSFLSLSQQYLEGFGGLEETKKEAERYVSALQLLISGNLLWHIN</sequence>
<protein>
    <submittedName>
        <fullName evidence="1">Geranylgeranyl pyrophosphate synthase</fullName>
    </submittedName>
</protein>
<dbReference type="Pfam" id="PF19086">
    <property type="entry name" value="Terpene_syn_C_2"/>
    <property type="match status" value="1"/>
</dbReference>
<proteinExistence type="predicted"/>